<dbReference type="GO" id="GO:0016020">
    <property type="term" value="C:membrane"/>
    <property type="evidence" value="ECO:0007669"/>
    <property type="project" value="UniProtKB-SubCell"/>
</dbReference>
<dbReference type="PANTHER" id="PTHR23291">
    <property type="entry name" value="BAX INHIBITOR-RELATED"/>
    <property type="match status" value="1"/>
</dbReference>
<gene>
    <name evidence="7" type="primary">TMBIM4</name>
    <name evidence="7" type="ORF">BLAG_LOCUS19091</name>
</gene>
<keyword evidence="4 5" id="KW-0472">Membrane</keyword>
<feature type="transmembrane region" description="Helical" evidence="5">
    <location>
        <begin position="166"/>
        <end position="184"/>
    </location>
</feature>
<keyword evidence="8" id="KW-1185">Reference proteome</keyword>
<reference evidence="7" key="1">
    <citation type="submission" date="2022-01" db="EMBL/GenBank/DDBJ databases">
        <authorList>
            <person name="Braso-Vives M."/>
        </authorList>
    </citation>
    <scope>NUCLEOTIDE SEQUENCE</scope>
</reference>
<evidence type="ECO:0000256" key="2">
    <source>
        <dbReference type="ARBA" id="ARBA00022692"/>
    </source>
</evidence>
<dbReference type="OrthoDB" id="7933078at2759"/>
<dbReference type="AlphaFoldDB" id="A0A8K0EW73"/>
<organism evidence="7 8">
    <name type="scientific">Branchiostoma lanceolatum</name>
    <name type="common">Common lancelet</name>
    <name type="synonym">Amphioxus lanceolatum</name>
    <dbReference type="NCBI Taxonomy" id="7740"/>
    <lineage>
        <taxon>Eukaryota</taxon>
        <taxon>Metazoa</taxon>
        <taxon>Chordata</taxon>
        <taxon>Cephalochordata</taxon>
        <taxon>Leptocardii</taxon>
        <taxon>Amphioxiformes</taxon>
        <taxon>Branchiostomatidae</taxon>
        <taxon>Branchiostoma</taxon>
    </lineage>
</organism>
<evidence type="ECO:0000256" key="5">
    <source>
        <dbReference type="RuleBase" id="RU004379"/>
    </source>
</evidence>
<proteinExistence type="inferred from homology"/>
<dbReference type="PANTHER" id="PTHR23291:SF50">
    <property type="entry name" value="PROTEIN LIFEGUARD 4"/>
    <property type="match status" value="1"/>
</dbReference>
<feature type="transmembrane region" description="Helical" evidence="5">
    <location>
        <begin position="81"/>
        <end position="98"/>
    </location>
</feature>
<dbReference type="CDD" id="cd10429">
    <property type="entry name" value="GAAP_like"/>
    <property type="match status" value="1"/>
</dbReference>
<evidence type="ECO:0000256" key="4">
    <source>
        <dbReference type="ARBA" id="ARBA00023136"/>
    </source>
</evidence>
<dbReference type="InterPro" id="IPR006214">
    <property type="entry name" value="Bax_inhibitor_1-related"/>
</dbReference>
<evidence type="ECO:0000256" key="6">
    <source>
        <dbReference type="SAM" id="MobiDB-lite"/>
    </source>
</evidence>
<dbReference type="Proteomes" id="UP000838412">
    <property type="component" value="Chromosome 5"/>
</dbReference>
<feature type="transmembrane region" description="Helical" evidence="5">
    <location>
        <begin position="49"/>
        <end position="69"/>
    </location>
</feature>
<protein>
    <submittedName>
        <fullName evidence="7">TMBIM4 protein</fullName>
    </submittedName>
</protein>
<dbReference type="Pfam" id="PF01027">
    <property type="entry name" value="Bax1-I"/>
    <property type="match status" value="1"/>
</dbReference>
<comment type="similarity">
    <text evidence="5">Belongs to the BI1 family.</text>
</comment>
<comment type="subcellular location">
    <subcellularLocation>
        <location evidence="1">Membrane</location>
        <topology evidence="1">Multi-pass membrane protein</topology>
    </subcellularLocation>
</comment>
<feature type="region of interest" description="Disordered" evidence="6">
    <location>
        <begin position="1"/>
        <end position="20"/>
    </location>
</feature>
<evidence type="ECO:0000256" key="1">
    <source>
        <dbReference type="ARBA" id="ARBA00004141"/>
    </source>
</evidence>
<keyword evidence="3 5" id="KW-1133">Transmembrane helix</keyword>
<feature type="transmembrane region" description="Helical" evidence="5">
    <location>
        <begin position="110"/>
        <end position="130"/>
    </location>
</feature>
<name>A0A8K0EW73_BRALA</name>
<dbReference type="GO" id="GO:0043066">
    <property type="term" value="P:negative regulation of apoptotic process"/>
    <property type="evidence" value="ECO:0007669"/>
    <property type="project" value="TreeGrafter"/>
</dbReference>
<feature type="transmembrane region" description="Helical" evidence="5">
    <location>
        <begin position="190"/>
        <end position="210"/>
    </location>
</feature>
<sequence length="250" mass="27895">MATSVPLPTFVSNPEPSGKGQSSIMDDFMYGTNVASSHVYIRMAFLRKVYGILSMQLALTTIMGALFIYTPTIKTFVQESPNLLMVALFLSLGILVALHIKRTEYPTNMYLLAAFTFVEAYSIGTVVTFYDRAIVLQAFALTLSVCVGLTLYTLQSKKDYSSWGAGLFSALWILVIAGFLHLFFPRNDIMEMALAVGGAILFCLFIVFDTSMLMHKLSPEEYILASINLYLDMINLFLHILRILSEANKK</sequence>
<accession>A0A8K0EW73</accession>
<feature type="transmembrane region" description="Helical" evidence="5">
    <location>
        <begin position="136"/>
        <end position="154"/>
    </location>
</feature>
<evidence type="ECO:0000313" key="8">
    <source>
        <dbReference type="Proteomes" id="UP000838412"/>
    </source>
</evidence>
<evidence type="ECO:0000313" key="7">
    <source>
        <dbReference type="EMBL" id="CAH1264901.1"/>
    </source>
</evidence>
<dbReference type="EMBL" id="OV696690">
    <property type="protein sequence ID" value="CAH1264901.1"/>
    <property type="molecule type" value="Genomic_DNA"/>
</dbReference>
<evidence type="ECO:0000256" key="3">
    <source>
        <dbReference type="ARBA" id="ARBA00022989"/>
    </source>
</evidence>
<keyword evidence="2 5" id="KW-0812">Transmembrane</keyword>
<feature type="compositionally biased region" description="Polar residues" evidence="6">
    <location>
        <begin position="10"/>
        <end position="20"/>
    </location>
</feature>